<feature type="transmembrane region" description="Helical" evidence="5">
    <location>
        <begin position="213"/>
        <end position="231"/>
    </location>
</feature>
<evidence type="ECO:0000256" key="2">
    <source>
        <dbReference type="ARBA" id="ARBA00022692"/>
    </source>
</evidence>
<dbReference type="Pfam" id="PF01925">
    <property type="entry name" value="TauE"/>
    <property type="match status" value="1"/>
</dbReference>
<dbReference type="EMBL" id="BAABLD010000007">
    <property type="protein sequence ID" value="GAA5162501.1"/>
    <property type="molecule type" value="Genomic_DNA"/>
</dbReference>
<gene>
    <name evidence="6" type="ORF">GCM10025770_13260</name>
</gene>
<evidence type="ECO:0000313" key="6">
    <source>
        <dbReference type="EMBL" id="GAA5162501.1"/>
    </source>
</evidence>
<keyword evidence="7" id="KW-1185">Reference proteome</keyword>
<dbReference type="RefSeq" id="WP_345532094.1">
    <property type="nucleotide sequence ID" value="NZ_BAABLD010000007.1"/>
</dbReference>
<dbReference type="PANTHER" id="PTHR43483:SF3">
    <property type="entry name" value="MEMBRANE TRANSPORTER PROTEIN HI_0806-RELATED"/>
    <property type="match status" value="1"/>
</dbReference>
<reference evidence="7" key="1">
    <citation type="journal article" date="2019" name="Int. J. Syst. Evol. Microbiol.">
        <title>The Global Catalogue of Microorganisms (GCM) 10K type strain sequencing project: providing services to taxonomists for standard genome sequencing and annotation.</title>
        <authorList>
            <consortium name="The Broad Institute Genomics Platform"/>
            <consortium name="The Broad Institute Genome Sequencing Center for Infectious Disease"/>
            <person name="Wu L."/>
            <person name="Ma J."/>
        </authorList>
    </citation>
    <scope>NUCLEOTIDE SEQUENCE [LARGE SCALE GENOMIC DNA]</scope>
    <source>
        <strain evidence="7">JCM 18715</strain>
    </source>
</reference>
<keyword evidence="5" id="KW-1003">Cell membrane</keyword>
<evidence type="ECO:0000256" key="1">
    <source>
        <dbReference type="ARBA" id="ARBA00004141"/>
    </source>
</evidence>
<sequence length="269" mass="27886">MSYINLWLVAYIALGLVSGFLAGLLGIGGGLVIVAVLTFAFDAQGMTHAIVLPLALGTSMATIVFTSISSFRTHQSHGAVRWDLVRDITPGVILGTLAGTMLAARASTAALTLFFGCFVLVIAAQMAFGLKPNPSRELPGMTGRLVGGTIIGVVSALVAIGGGSLTVPWLSWCNVRVQHAIGTSAAMGLPIALSGTAGYLWNGWSQPGLPAGAAGYVYLPALLCLLASSMLTAPSGARLAHRLPVTTLKRAFALLLALLAVKMFWRILE</sequence>
<dbReference type="PANTHER" id="PTHR43483">
    <property type="entry name" value="MEMBRANE TRANSPORTER PROTEIN HI_0806-RELATED"/>
    <property type="match status" value="1"/>
</dbReference>
<keyword evidence="2 5" id="KW-0812">Transmembrane</keyword>
<comment type="similarity">
    <text evidence="5">Belongs to the 4-toluene sulfonate uptake permease (TSUP) (TC 2.A.102) family.</text>
</comment>
<evidence type="ECO:0000256" key="5">
    <source>
        <dbReference type="RuleBase" id="RU363041"/>
    </source>
</evidence>
<accession>A0ABP9QIG8</accession>
<dbReference type="Proteomes" id="UP001500547">
    <property type="component" value="Unassembled WGS sequence"/>
</dbReference>
<protein>
    <recommendedName>
        <fullName evidence="5">Probable membrane transporter protein</fullName>
    </recommendedName>
</protein>
<evidence type="ECO:0000313" key="7">
    <source>
        <dbReference type="Proteomes" id="UP001500547"/>
    </source>
</evidence>
<feature type="transmembrane region" description="Helical" evidence="5">
    <location>
        <begin position="251"/>
        <end position="268"/>
    </location>
</feature>
<evidence type="ECO:0000256" key="4">
    <source>
        <dbReference type="ARBA" id="ARBA00023136"/>
    </source>
</evidence>
<feature type="transmembrane region" description="Helical" evidence="5">
    <location>
        <begin position="150"/>
        <end position="173"/>
    </location>
</feature>
<dbReference type="InterPro" id="IPR002781">
    <property type="entry name" value="TM_pro_TauE-like"/>
</dbReference>
<proteinExistence type="inferred from homology"/>
<feature type="transmembrane region" description="Helical" evidence="5">
    <location>
        <begin position="49"/>
        <end position="68"/>
    </location>
</feature>
<organism evidence="6 7">
    <name type="scientific">Viridibacterium curvum</name>
    <dbReference type="NCBI Taxonomy" id="1101404"/>
    <lineage>
        <taxon>Bacteria</taxon>
        <taxon>Pseudomonadati</taxon>
        <taxon>Pseudomonadota</taxon>
        <taxon>Betaproteobacteria</taxon>
        <taxon>Rhodocyclales</taxon>
        <taxon>Rhodocyclaceae</taxon>
        <taxon>Viridibacterium</taxon>
    </lineage>
</organism>
<name>A0ABP9QIG8_9RHOO</name>
<keyword evidence="4 5" id="KW-0472">Membrane</keyword>
<evidence type="ECO:0000256" key="3">
    <source>
        <dbReference type="ARBA" id="ARBA00022989"/>
    </source>
</evidence>
<comment type="subcellular location">
    <subcellularLocation>
        <location evidence="5">Cell membrane</location>
        <topology evidence="5">Multi-pass membrane protein</topology>
    </subcellularLocation>
    <subcellularLocation>
        <location evidence="1">Membrane</location>
        <topology evidence="1">Multi-pass membrane protein</topology>
    </subcellularLocation>
</comment>
<feature type="transmembrane region" description="Helical" evidence="5">
    <location>
        <begin position="111"/>
        <end position="130"/>
    </location>
</feature>
<feature type="transmembrane region" description="Helical" evidence="5">
    <location>
        <begin position="180"/>
        <end position="201"/>
    </location>
</feature>
<keyword evidence="3 5" id="KW-1133">Transmembrane helix</keyword>
<comment type="caution">
    <text evidence="6">The sequence shown here is derived from an EMBL/GenBank/DDBJ whole genome shotgun (WGS) entry which is preliminary data.</text>
</comment>
<feature type="transmembrane region" description="Helical" evidence="5">
    <location>
        <begin position="6"/>
        <end position="37"/>
    </location>
</feature>